<dbReference type="AlphaFoldDB" id="M7NV55"/>
<dbReference type="Proteomes" id="UP000012019">
    <property type="component" value="Unassembled WGS sequence"/>
</dbReference>
<dbReference type="RefSeq" id="WP_009726814.1">
    <property type="nucleotide sequence ID" value="NZ_APHR01000048.1"/>
</dbReference>
<dbReference type="PROSITE" id="PS51707">
    <property type="entry name" value="CYTH"/>
    <property type="match status" value="1"/>
</dbReference>
<name>M7NV55_9GAMM</name>
<accession>M7NV55</accession>
<dbReference type="SMART" id="SM01118">
    <property type="entry name" value="CYTH"/>
    <property type="match status" value="1"/>
</dbReference>
<dbReference type="STRING" id="1286106.MPL1_09220"/>
<proteinExistence type="predicted"/>
<sequence>MEQEIKLLVTQSQALEPEQLAEILQLSSPPLEQKIENRYFDSADLQLLKQGVGLRLRFKSGQWLQTVKTAGQAVNGLHQRQEWEVPVDGAQFDLQQLRQTPLAALIDDASFWQQVQPIFTTDFVRFSWQFNWHNAKVEMAYDRGVVTAGHLQAAIHEVELELLEGDVAVLDSLADTLSEHLPLVRHDQSKAALGYALLSRSQQH</sequence>
<reference evidence="2 3" key="1">
    <citation type="journal article" date="2013" name="Genome Announc.">
        <title>Draft Genome Sequence of Methylophaga lonarensis MPLT, a Haloalkaliphilic (Non-Methane-Utilizing) Methylotroph.</title>
        <authorList>
            <person name="Shetty S.A."/>
            <person name="Marathe N.P."/>
            <person name="Munot H."/>
            <person name="Antony C.P."/>
            <person name="Dhotre D.P."/>
            <person name="Murrell J.C."/>
            <person name="Shouche Y.S."/>
        </authorList>
    </citation>
    <scope>NUCLEOTIDE SEQUENCE [LARGE SCALE GENOMIC DNA]</scope>
    <source>
        <strain evidence="2 3">MPL</strain>
    </source>
</reference>
<dbReference type="GO" id="GO:0050355">
    <property type="term" value="F:inorganic triphosphate phosphatase activity"/>
    <property type="evidence" value="ECO:0007669"/>
    <property type="project" value="InterPro"/>
</dbReference>
<dbReference type="PANTHER" id="PTHR39569:SF1">
    <property type="entry name" value="INORGANIC TRIPHOSPHATASE"/>
    <property type="match status" value="1"/>
</dbReference>
<dbReference type="InterPro" id="IPR039013">
    <property type="entry name" value="YgiF"/>
</dbReference>
<evidence type="ECO:0000313" key="2">
    <source>
        <dbReference type="EMBL" id="EMR12648.1"/>
    </source>
</evidence>
<dbReference type="InterPro" id="IPR033469">
    <property type="entry name" value="CYTH-like_dom_sf"/>
</dbReference>
<dbReference type="PANTHER" id="PTHR39569">
    <property type="entry name" value="INORGANIC TRIPHOSPHATASE"/>
    <property type="match status" value="1"/>
</dbReference>
<evidence type="ECO:0000259" key="1">
    <source>
        <dbReference type="PROSITE" id="PS51707"/>
    </source>
</evidence>
<dbReference type="Gene3D" id="2.40.320.10">
    <property type="entry name" value="Hypothetical Protein Pfu-838710-001"/>
    <property type="match status" value="1"/>
</dbReference>
<dbReference type="CDD" id="cd07756">
    <property type="entry name" value="CYTH-like_Pase_CHAD"/>
    <property type="match status" value="1"/>
</dbReference>
<organism evidence="2 3">
    <name type="scientific">Methylophaga lonarensis MPL</name>
    <dbReference type="NCBI Taxonomy" id="1286106"/>
    <lineage>
        <taxon>Bacteria</taxon>
        <taxon>Pseudomonadati</taxon>
        <taxon>Pseudomonadota</taxon>
        <taxon>Gammaproteobacteria</taxon>
        <taxon>Thiotrichales</taxon>
        <taxon>Piscirickettsiaceae</taxon>
        <taxon>Methylophaga</taxon>
    </lineage>
</organism>
<dbReference type="PATRIC" id="fig|1286106.3.peg.1850"/>
<dbReference type="eggNOG" id="COG3025">
    <property type="taxonomic scope" value="Bacteria"/>
</dbReference>
<dbReference type="InterPro" id="IPR023577">
    <property type="entry name" value="CYTH_domain"/>
</dbReference>
<dbReference type="OrthoDB" id="3034217at2"/>
<protein>
    <submittedName>
        <fullName evidence="2">Adenylate cyclase</fullName>
    </submittedName>
</protein>
<evidence type="ECO:0000313" key="3">
    <source>
        <dbReference type="Proteomes" id="UP000012019"/>
    </source>
</evidence>
<dbReference type="Pfam" id="PF01928">
    <property type="entry name" value="CYTH"/>
    <property type="match status" value="1"/>
</dbReference>
<dbReference type="GO" id="GO:0046872">
    <property type="term" value="F:metal ion binding"/>
    <property type="evidence" value="ECO:0007669"/>
    <property type="project" value="TreeGrafter"/>
</dbReference>
<comment type="caution">
    <text evidence="2">The sequence shown here is derived from an EMBL/GenBank/DDBJ whole genome shotgun (WGS) entry which is preliminary data.</text>
</comment>
<keyword evidence="3" id="KW-1185">Reference proteome</keyword>
<dbReference type="EMBL" id="APHR01000048">
    <property type="protein sequence ID" value="EMR12648.1"/>
    <property type="molecule type" value="Genomic_DNA"/>
</dbReference>
<dbReference type="SUPFAM" id="SSF55154">
    <property type="entry name" value="CYTH-like phosphatases"/>
    <property type="match status" value="1"/>
</dbReference>
<feature type="domain" description="CYTH" evidence="1">
    <location>
        <begin position="1"/>
        <end position="201"/>
    </location>
</feature>
<gene>
    <name evidence="2" type="ORF">MPL1_09220</name>
</gene>